<organism evidence="3 4">
    <name type="scientific">Paenibacillus nasutitermitis</name>
    <dbReference type="NCBI Taxonomy" id="1652958"/>
    <lineage>
        <taxon>Bacteria</taxon>
        <taxon>Bacillati</taxon>
        <taxon>Bacillota</taxon>
        <taxon>Bacilli</taxon>
        <taxon>Bacillales</taxon>
        <taxon>Paenibacillaceae</taxon>
        <taxon>Paenibacillus</taxon>
    </lineage>
</organism>
<feature type="signal peptide" evidence="2">
    <location>
        <begin position="1"/>
        <end position="25"/>
    </location>
</feature>
<keyword evidence="2" id="KW-0732">Signal</keyword>
<reference evidence="3" key="2">
    <citation type="submission" date="2020-09" db="EMBL/GenBank/DDBJ databases">
        <authorList>
            <person name="Sun Q."/>
            <person name="Zhou Y."/>
        </authorList>
    </citation>
    <scope>NUCLEOTIDE SEQUENCE</scope>
    <source>
        <strain evidence="3">CGMCC 1.15178</strain>
    </source>
</reference>
<feature type="coiled-coil region" evidence="1">
    <location>
        <begin position="172"/>
        <end position="222"/>
    </location>
</feature>
<evidence type="ECO:0000256" key="1">
    <source>
        <dbReference type="SAM" id="Coils"/>
    </source>
</evidence>
<dbReference type="AlphaFoldDB" id="A0A916ZF62"/>
<dbReference type="EMBL" id="BMHP01000005">
    <property type="protein sequence ID" value="GGD91225.1"/>
    <property type="molecule type" value="Genomic_DNA"/>
</dbReference>
<comment type="caution">
    <text evidence="3">The sequence shown here is derived from an EMBL/GenBank/DDBJ whole genome shotgun (WGS) entry which is preliminary data.</text>
</comment>
<name>A0A916ZF62_9BACL</name>
<feature type="chain" id="PRO_5037931088" evidence="2">
    <location>
        <begin position="26"/>
        <end position="254"/>
    </location>
</feature>
<dbReference type="RefSeq" id="WP_188997490.1">
    <property type="nucleotide sequence ID" value="NZ_BMHP01000005.1"/>
</dbReference>
<sequence>MKMKNKVAAGVVVVGMVASMGSVFAATNAGTQLQGWYNTASAAVKNVIAGDFASYYTAQTTAHATAVGELKGQAQRDIRDAGRAQVASINQSINNQVNEYTGQINTAQAAIASNMPAEYDAVVSATNSDTNTAIAGIGVQNKKDLTNAIKNHKETYLNRLDTEVAPTQTAAVQALNDKISAAKSELSALLAAEQTEATNEIKSNLDNKIAALEAELKVLTDNGVAAAKAEIAAKGAVVLANSLNELDAIVQGIN</sequence>
<protein>
    <submittedName>
        <fullName evidence="3">Uncharacterized protein</fullName>
    </submittedName>
</protein>
<gene>
    <name evidence="3" type="ORF">GCM10010911_57390</name>
</gene>
<evidence type="ECO:0000313" key="3">
    <source>
        <dbReference type="EMBL" id="GGD91225.1"/>
    </source>
</evidence>
<reference evidence="3" key="1">
    <citation type="journal article" date="2014" name="Int. J. Syst. Evol. Microbiol.">
        <title>Complete genome sequence of Corynebacterium casei LMG S-19264T (=DSM 44701T), isolated from a smear-ripened cheese.</title>
        <authorList>
            <consortium name="US DOE Joint Genome Institute (JGI-PGF)"/>
            <person name="Walter F."/>
            <person name="Albersmeier A."/>
            <person name="Kalinowski J."/>
            <person name="Ruckert C."/>
        </authorList>
    </citation>
    <scope>NUCLEOTIDE SEQUENCE</scope>
    <source>
        <strain evidence="3">CGMCC 1.15178</strain>
    </source>
</reference>
<dbReference type="Proteomes" id="UP000612456">
    <property type="component" value="Unassembled WGS sequence"/>
</dbReference>
<evidence type="ECO:0000313" key="4">
    <source>
        <dbReference type="Proteomes" id="UP000612456"/>
    </source>
</evidence>
<proteinExistence type="predicted"/>
<accession>A0A916ZF62</accession>
<keyword evidence="1" id="KW-0175">Coiled coil</keyword>
<evidence type="ECO:0000256" key="2">
    <source>
        <dbReference type="SAM" id="SignalP"/>
    </source>
</evidence>
<keyword evidence="4" id="KW-1185">Reference proteome</keyword>